<evidence type="ECO:0000313" key="2">
    <source>
        <dbReference type="EMBL" id="MBM5459042.1"/>
    </source>
</evidence>
<sequence length="162" mass="17653">MHQISKMFIGLSLVPAAFHAISLTTVAEGTVDLSTWIYPFSIFLGGCVLAWGFEWGTRNTLNNRVIVDLKPNLVTLSGTSFECSFSSADHFITSQGQLAHDIHAAATEALFKPNQSVGLRKAAHVRVWPGSMTITDLEMGALQAAMEEEFIDPIIEVMEQAA</sequence>
<dbReference type="EMBL" id="JACOPV010000009">
    <property type="protein sequence ID" value="MBM5459042.1"/>
    <property type="molecule type" value="Genomic_DNA"/>
</dbReference>
<keyword evidence="1" id="KW-0472">Membrane</keyword>
<gene>
    <name evidence="2" type="ORF">H8F21_15850</name>
</gene>
<keyword evidence="3" id="KW-1185">Reference proteome</keyword>
<organism evidence="2 3">
    <name type="scientific">Pseudomonas arcuscaelestis</name>
    <dbReference type="NCBI Taxonomy" id="2710591"/>
    <lineage>
        <taxon>Bacteria</taxon>
        <taxon>Pseudomonadati</taxon>
        <taxon>Pseudomonadota</taxon>
        <taxon>Gammaproteobacteria</taxon>
        <taxon>Pseudomonadales</taxon>
        <taxon>Pseudomonadaceae</taxon>
        <taxon>Pseudomonas</taxon>
    </lineage>
</organism>
<comment type="caution">
    <text evidence="2">The sequence shown here is derived from an EMBL/GenBank/DDBJ whole genome shotgun (WGS) entry which is preliminary data.</text>
</comment>
<proteinExistence type="predicted"/>
<keyword evidence="1" id="KW-0812">Transmembrane</keyword>
<dbReference type="Proteomes" id="UP000745663">
    <property type="component" value="Unassembled WGS sequence"/>
</dbReference>
<reference evidence="2 3" key="1">
    <citation type="submission" date="2020-08" db="EMBL/GenBank/DDBJ databases">
        <title>Description of novel Pseudomonas species.</title>
        <authorList>
            <person name="Duman M."/>
            <person name="Mulet M."/>
            <person name="Altun S."/>
            <person name="Saticioglu I.B."/>
            <person name="Lalucat J."/>
            <person name="Garcia-Valdes E."/>
        </authorList>
    </citation>
    <scope>NUCLEOTIDE SEQUENCE [LARGE SCALE GENOMIC DNA]</scope>
    <source>
        <strain evidence="2 3">P66</strain>
    </source>
</reference>
<evidence type="ECO:0000313" key="3">
    <source>
        <dbReference type="Proteomes" id="UP000745663"/>
    </source>
</evidence>
<keyword evidence="1" id="KW-1133">Transmembrane helix</keyword>
<protein>
    <submittedName>
        <fullName evidence="2">Uncharacterized protein</fullName>
    </submittedName>
</protein>
<accession>A0ABS2BZI2</accession>
<feature type="transmembrane region" description="Helical" evidence="1">
    <location>
        <begin position="36"/>
        <end position="53"/>
    </location>
</feature>
<evidence type="ECO:0000256" key="1">
    <source>
        <dbReference type="SAM" id="Phobius"/>
    </source>
</evidence>
<name>A0ABS2BZI2_9PSED</name>
<dbReference type="RefSeq" id="WP_203584950.1">
    <property type="nucleotide sequence ID" value="NZ_JACOPV010000009.1"/>
</dbReference>